<dbReference type="EMBL" id="FNYQ01000027">
    <property type="protein sequence ID" value="SEI86167.1"/>
    <property type="molecule type" value="Genomic_DNA"/>
</dbReference>
<feature type="transmembrane region" description="Helical" evidence="6">
    <location>
        <begin position="12"/>
        <end position="35"/>
    </location>
</feature>
<feature type="transmembrane region" description="Helical" evidence="6">
    <location>
        <begin position="109"/>
        <end position="131"/>
    </location>
</feature>
<gene>
    <name evidence="8" type="ORF">SAMN04244572_01894</name>
</gene>
<evidence type="ECO:0000313" key="9">
    <source>
        <dbReference type="Proteomes" id="UP000199250"/>
    </source>
</evidence>
<feature type="transmembrane region" description="Helical" evidence="6">
    <location>
        <begin position="237"/>
        <end position="254"/>
    </location>
</feature>
<feature type="transmembrane region" description="Helical" evidence="6">
    <location>
        <begin position="313"/>
        <end position="332"/>
    </location>
</feature>
<feature type="transmembrane region" description="Helical" evidence="6">
    <location>
        <begin position="55"/>
        <end position="77"/>
    </location>
</feature>
<keyword evidence="2" id="KW-0813">Transport</keyword>
<evidence type="ECO:0000256" key="5">
    <source>
        <dbReference type="ARBA" id="ARBA00023136"/>
    </source>
</evidence>
<dbReference type="Proteomes" id="UP000199250">
    <property type="component" value="Unassembled WGS sequence"/>
</dbReference>
<keyword evidence="5 6" id="KW-0472">Membrane</keyword>
<evidence type="ECO:0000256" key="1">
    <source>
        <dbReference type="ARBA" id="ARBA00004141"/>
    </source>
</evidence>
<evidence type="ECO:0000259" key="7">
    <source>
        <dbReference type="PROSITE" id="PS50850"/>
    </source>
</evidence>
<feature type="transmembrane region" description="Helical" evidence="6">
    <location>
        <begin position="487"/>
        <end position="507"/>
    </location>
</feature>
<evidence type="ECO:0000256" key="6">
    <source>
        <dbReference type="SAM" id="Phobius"/>
    </source>
</evidence>
<dbReference type="AlphaFoldDB" id="A0A1H6U965"/>
<reference evidence="8 9" key="1">
    <citation type="submission" date="2016-10" db="EMBL/GenBank/DDBJ databases">
        <authorList>
            <person name="de Groot N.N."/>
        </authorList>
    </citation>
    <scope>NUCLEOTIDE SEQUENCE [LARGE SCALE GENOMIC DNA]</scope>
    <source>
        <strain evidence="8 9">DSM 373</strain>
    </source>
</reference>
<feature type="transmembrane region" description="Helical" evidence="6">
    <location>
        <begin position="274"/>
        <end position="293"/>
    </location>
</feature>
<name>A0A1H6U965_9GAMM</name>
<keyword evidence="3 6" id="KW-0812">Transmembrane</keyword>
<protein>
    <submittedName>
        <fullName evidence="8">Major Facilitator Superfamily protein</fullName>
    </submittedName>
</protein>
<evidence type="ECO:0000256" key="3">
    <source>
        <dbReference type="ARBA" id="ARBA00022692"/>
    </source>
</evidence>
<dbReference type="Gene3D" id="1.20.1250.20">
    <property type="entry name" value="MFS general substrate transporter like domains"/>
    <property type="match status" value="2"/>
</dbReference>
<feature type="transmembrane region" description="Helical" evidence="6">
    <location>
        <begin position="84"/>
        <end position="103"/>
    </location>
</feature>
<dbReference type="SUPFAM" id="SSF103473">
    <property type="entry name" value="MFS general substrate transporter"/>
    <property type="match status" value="1"/>
</dbReference>
<evidence type="ECO:0000256" key="4">
    <source>
        <dbReference type="ARBA" id="ARBA00022989"/>
    </source>
</evidence>
<dbReference type="GO" id="GO:0022857">
    <property type="term" value="F:transmembrane transporter activity"/>
    <property type="evidence" value="ECO:0007669"/>
    <property type="project" value="InterPro"/>
</dbReference>
<sequence length="519" mass="56047">MAAPAAASNTLDLRLTVGLVGVLIASFTAGLNEYVTANALMDIKGALSIGYDEGTWLTVLYAAAGVIGMAFAPWCSYTFSIRRFTMFAIVAFAFLGWLCPFVPNLESLYALRILQGLMGGCIPPMLMTVALRFLPLDVRLYGLGAYALTATFTPNLALPLAALWTEYAGWEWAFWQAIPLCLICCSAVGYGLPQDPLHLERFRTFDTVGLLTGVPALAALVVGLLQGDKYDWFESPLIGTLLIGGGGLLVAFLLNEWTHPAPFFRLDLLKRRNFTFGLIALVCILVMMSVIIGLPNRYLAELHEYRPLQSAPLTLLVALPQLLALVLVAALCNSPRIDCRWVLVAGALCCAASCLGFSFVTGEWTRENFYLLMALQIVGQPMAIIPILMLATSAVTPAEGVFASSWFNTTRALSSVLGTALVNLLLTERGRFHSDVLVGQLGDSMQVLEAHLSQLQATLPNLGRSELLEVVSRQLQEQVTVLTVADIFLAASSLALLVLALTSILPLRIHPPRSAAPAS</sequence>
<feature type="transmembrane region" description="Helical" evidence="6">
    <location>
        <begin position="372"/>
        <end position="394"/>
    </location>
</feature>
<evidence type="ECO:0000256" key="2">
    <source>
        <dbReference type="ARBA" id="ARBA00022448"/>
    </source>
</evidence>
<dbReference type="PROSITE" id="PS50850">
    <property type="entry name" value="MFS"/>
    <property type="match status" value="1"/>
</dbReference>
<dbReference type="PANTHER" id="PTHR42718:SF9">
    <property type="entry name" value="MAJOR FACILITATOR SUPERFAMILY MULTIDRUG TRANSPORTER MFSC"/>
    <property type="match status" value="1"/>
</dbReference>
<keyword evidence="4 6" id="KW-1133">Transmembrane helix</keyword>
<dbReference type="RefSeq" id="WP_090731315.1">
    <property type="nucleotide sequence ID" value="NZ_FNYQ01000027.1"/>
</dbReference>
<evidence type="ECO:0000313" key="8">
    <source>
        <dbReference type="EMBL" id="SEI86167.1"/>
    </source>
</evidence>
<comment type="subcellular location">
    <subcellularLocation>
        <location evidence="1">Membrane</location>
        <topology evidence="1">Multi-pass membrane protein</topology>
    </subcellularLocation>
</comment>
<organism evidence="8 9">
    <name type="scientific">Azotobacter beijerinckii</name>
    <dbReference type="NCBI Taxonomy" id="170623"/>
    <lineage>
        <taxon>Bacteria</taxon>
        <taxon>Pseudomonadati</taxon>
        <taxon>Pseudomonadota</taxon>
        <taxon>Gammaproteobacteria</taxon>
        <taxon>Pseudomonadales</taxon>
        <taxon>Pseudomonadaceae</taxon>
        <taxon>Azotobacter</taxon>
    </lineage>
</organism>
<dbReference type="Pfam" id="PF07690">
    <property type="entry name" value="MFS_1"/>
    <property type="match status" value="1"/>
</dbReference>
<dbReference type="InterPro" id="IPR011701">
    <property type="entry name" value="MFS"/>
</dbReference>
<feature type="transmembrane region" description="Helical" evidence="6">
    <location>
        <begin position="143"/>
        <end position="161"/>
    </location>
</feature>
<proteinExistence type="predicted"/>
<feature type="domain" description="Major facilitator superfamily (MFS) profile" evidence="7">
    <location>
        <begin position="18"/>
        <end position="510"/>
    </location>
</feature>
<dbReference type="InterPro" id="IPR036259">
    <property type="entry name" value="MFS_trans_sf"/>
</dbReference>
<feature type="transmembrane region" description="Helical" evidence="6">
    <location>
        <begin position="173"/>
        <end position="192"/>
    </location>
</feature>
<dbReference type="OrthoDB" id="9812221at2"/>
<dbReference type="PANTHER" id="PTHR42718">
    <property type="entry name" value="MAJOR FACILITATOR SUPERFAMILY MULTIDRUG TRANSPORTER MFSC"/>
    <property type="match status" value="1"/>
</dbReference>
<feature type="transmembrane region" description="Helical" evidence="6">
    <location>
        <begin position="204"/>
        <end position="225"/>
    </location>
</feature>
<feature type="transmembrane region" description="Helical" evidence="6">
    <location>
        <begin position="341"/>
        <end position="360"/>
    </location>
</feature>
<accession>A0A1H6U965</accession>
<dbReference type="InterPro" id="IPR020846">
    <property type="entry name" value="MFS_dom"/>
</dbReference>
<dbReference type="GO" id="GO:0016020">
    <property type="term" value="C:membrane"/>
    <property type="evidence" value="ECO:0007669"/>
    <property type="project" value="UniProtKB-SubCell"/>
</dbReference>